<dbReference type="InterPro" id="IPR006669">
    <property type="entry name" value="MgtE_transporter"/>
</dbReference>
<dbReference type="PANTHER" id="PTHR43773:SF1">
    <property type="entry name" value="MAGNESIUM TRANSPORTER MGTE"/>
    <property type="match status" value="1"/>
</dbReference>
<protein>
    <recommendedName>
        <fullName evidence="3">CBS domain-containing protein</fullName>
    </recommendedName>
</protein>
<dbReference type="GO" id="GO:0016020">
    <property type="term" value="C:membrane"/>
    <property type="evidence" value="ECO:0007669"/>
    <property type="project" value="InterPro"/>
</dbReference>
<dbReference type="SUPFAM" id="SSF54631">
    <property type="entry name" value="CBS-domain pair"/>
    <property type="match status" value="1"/>
</dbReference>
<organism evidence="1 2">
    <name type="scientific">Vibrio navarrensis</name>
    <dbReference type="NCBI Taxonomy" id="29495"/>
    <lineage>
        <taxon>Bacteria</taxon>
        <taxon>Pseudomonadati</taxon>
        <taxon>Pseudomonadota</taxon>
        <taxon>Gammaproteobacteria</taxon>
        <taxon>Vibrionales</taxon>
        <taxon>Vibrionaceae</taxon>
        <taxon>Vibrio</taxon>
    </lineage>
</organism>
<dbReference type="eggNOG" id="COG2239">
    <property type="taxonomic scope" value="Bacteria"/>
</dbReference>
<dbReference type="RefSeq" id="WP_039430030.1">
    <property type="nucleotide sequence ID" value="NZ_CP061845.1"/>
</dbReference>
<dbReference type="AlphaFoldDB" id="A0A099LL31"/>
<dbReference type="GO" id="GO:0015095">
    <property type="term" value="F:magnesium ion transmembrane transporter activity"/>
    <property type="evidence" value="ECO:0007669"/>
    <property type="project" value="InterPro"/>
</dbReference>
<dbReference type="Proteomes" id="UP000029994">
    <property type="component" value="Unassembled WGS sequence"/>
</dbReference>
<proteinExistence type="predicted"/>
<evidence type="ECO:0008006" key="3">
    <source>
        <dbReference type="Google" id="ProtNLM"/>
    </source>
</evidence>
<dbReference type="InterPro" id="IPR046342">
    <property type="entry name" value="CBS_dom_sf"/>
</dbReference>
<sequence>MTTFRHHRITDVKSARLPAVQALQSHIKREFFSVSKYLTVGEVITMLRANPGLPTALHMVVLINDKGEYQGLVIMAQLITACTSQPVAELCQGERHFASALGDAHSAARLLCQSVWPALPVLDSCHRVMGVLELPRARAILRLDGTQQPSSAKPAKGWQRHIRFWK</sequence>
<dbReference type="EMBL" id="JMCG01000002">
    <property type="protein sequence ID" value="KGK08853.1"/>
    <property type="molecule type" value="Genomic_DNA"/>
</dbReference>
<gene>
    <name evidence="1" type="ORF">EA26_16635</name>
</gene>
<dbReference type="PANTHER" id="PTHR43773">
    <property type="entry name" value="MAGNESIUM TRANSPORTER MGTE"/>
    <property type="match status" value="1"/>
</dbReference>
<comment type="caution">
    <text evidence="1">The sequence shown here is derived from an EMBL/GenBank/DDBJ whole genome shotgun (WGS) entry which is preliminary data.</text>
</comment>
<name>A0A099LL31_9VIBR</name>
<dbReference type="STRING" id="29495.EA26_16635"/>
<dbReference type="Gene3D" id="3.10.580.10">
    <property type="entry name" value="CBS-domain"/>
    <property type="match status" value="1"/>
</dbReference>
<dbReference type="GeneID" id="43684704"/>
<evidence type="ECO:0000313" key="1">
    <source>
        <dbReference type="EMBL" id="KGK08853.1"/>
    </source>
</evidence>
<keyword evidence="2" id="KW-1185">Reference proteome</keyword>
<reference evidence="1 2" key="1">
    <citation type="submission" date="2014-04" db="EMBL/GenBank/DDBJ databases">
        <title>Genome sequencing of Vibrio navarrensis strains.</title>
        <authorList>
            <person name="Gladney L.M."/>
            <person name="Katz L.S."/>
            <person name="Marino-Ramirez L."/>
            <person name="Jordan I.K."/>
        </authorList>
    </citation>
    <scope>NUCLEOTIDE SEQUENCE [LARGE SCALE GENOMIC DNA]</scope>
    <source>
        <strain evidence="1 2">ATCC 51183</strain>
    </source>
</reference>
<accession>A0A099LL31</accession>
<evidence type="ECO:0000313" key="2">
    <source>
        <dbReference type="Proteomes" id="UP000029994"/>
    </source>
</evidence>